<evidence type="ECO:0000313" key="4">
    <source>
        <dbReference type="Proteomes" id="UP000275846"/>
    </source>
</evidence>
<keyword evidence="1" id="KW-0677">Repeat</keyword>
<evidence type="ECO:0000256" key="2">
    <source>
        <dbReference type="ARBA" id="ARBA00022803"/>
    </source>
</evidence>
<dbReference type="OrthoDB" id="6256165at2759"/>
<evidence type="ECO:0000313" key="5">
    <source>
        <dbReference type="WBParaSite" id="SSLN_0000318601-mRNA-1"/>
    </source>
</evidence>
<gene>
    <name evidence="3" type="ORF">SSLN_LOCUS3086</name>
</gene>
<proteinExistence type="predicted"/>
<name>A0A183SFT8_SCHSO</name>
<dbReference type="InterPro" id="IPR011990">
    <property type="entry name" value="TPR-like_helical_dom_sf"/>
</dbReference>
<dbReference type="Gene3D" id="1.25.40.10">
    <property type="entry name" value="Tetratricopeptide repeat domain"/>
    <property type="match status" value="1"/>
</dbReference>
<organism evidence="5">
    <name type="scientific">Schistocephalus solidus</name>
    <name type="common">Tapeworm</name>
    <dbReference type="NCBI Taxonomy" id="70667"/>
    <lineage>
        <taxon>Eukaryota</taxon>
        <taxon>Metazoa</taxon>
        <taxon>Spiralia</taxon>
        <taxon>Lophotrochozoa</taxon>
        <taxon>Platyhelminthes</taxon>
        <taxon>Cestoda</taxon>
        <taxon>Eucestoda</taxon>
        <taxon>Diphyllobothriidea</taxon>
        <taxon>Diphyllobothriidae</taxon>
        <taxon>Schistocephalus</taxon>
    </lineage>
</organism>
<dbReference type="InterPro" id="IPR052628">
    <property type="entry name" value="CFAP70"/>
</dbReference>
<dbReference type="PANTHER" id="PTHR44314:SF1">
    <property type="entry name" value="CILIA- AND FLAGELLA-ASSOCIATED PROTEIN 70"/>
    <property type="match status" value="1"/>
</dbReference>
<dbReference type="WBParaSite" id="SSLN_0000318601-mRNA-1">
    <property type="protein sequence ID" value="SSLN_0000318601-mRNA-1"/>
    <property type="gene ID" value="SSLN_0000318601"/>
</dbReference>
<dbReference type="GO" id="GO:0003341">
    <property type="term" value="P:cilium movement"/>
    <property type="evidence" value="ECO:0007669"/>
    <property type="project" value="TreeGrafter"/>
</dbReference>
<dbReference type="GO" id="GO:0031514">
    <property type="term" value="C:motile cilium"/>
    <property type="evidence" value="ECO:0007669"/>
    <property type="project" value="TreeGrafter"/>
</dbReference>
<evidence type="ECO:0000313" key="3">
    <source>
        <dbReference type="EMBL" id="VDL89471.1"/>
    </source>
</evidence>
<dbReference type="SUPFAM" id="SSF48452">
    <property type="entry name" value="TPR-like"/>
    <property type="match status" value="1"/>
</dbReference>
<dbReference type="GO" id="GO:0070062">
    <property type="term" value="C:extracellular exosome"/>
    <property type="evidence" value="ECO:0007669"/>
    <property type="project" value="TreeGrafter"/>
</dbReference>
<sequence length="318" mass="35887">MLAMEAAVVYRVHEVAAAAQPLPTGSSGLASSTPTARQVATKKTLQQSVDPVAISQTPRDSIMKAQMRSLSRAHLQLSENRPATIIPGAEFGPCRTFIVFELVLDKPLIPKRLIEDLTVDLKPLLSKKENLPDRAQSAEKAVKEYHKAIIEVSQNILNKMKMQDIQCLLSESSMFAVFQEQLKFPIVNLVREKFFRSTPFASQEEFQKFLSDLFVYLVREMRQSMMVAFSPARKIDTRVDPKASHGTVSELLVFAEEAEYTGALDWARYYFQKRVAKEPHNSDAWIDLAVFCLRQAKSEEAEECLRECLSVKDSNIKA</sequence>
<protein>
    <submittedName>
        <fullName evidence="5">TPR_REGION domain-containing protein</fullName>
    </submittedName>
</protein>
<accession>A0A183SFT8</accession>
<keyword evidence="4" id="KW-1185">Reference proteome</keyword>
<reference evidence="5" key="1">
    <citation type="submission" date="2016-06" db="UniProtKB">
        <authorList>
            <consortium name="WormBaseParasite"/>
        </authorList>
    </citation>
    <scope>IDENTIFICATION</scope>
</reference>
<keyword evidence="2" id="KW-0802">TPR repeat</keyword>
<dbReference type="PANTHER" id="PTHR44314">
    <property type="entry name" value="CILIA- AND FLAGELLA-ASSOCIATED PROTEIN 70"/>
    <property type="match status" value="1"/>
</dbReference>
<dbReference type="Proteomes" id="UP000275846">
    <property type="component" value="Unassembled WGS sequence"/>
</dbReference>
<dbReference type="AlphaFoldDB" id="A0A183SFT8"/>
<reference evidence="3 4" key="2">
    <citation type="submission" date="2018-11" db="EMBL/GenBank/DDBJ databases">
        <authorList>
            <consortium name="Pathogen Informatics"/>
        </authorList>
    </citation>
    <scope>NUCLEOTIDE SEQUENCE [LARGE SCALE GENOMIC DNA]</scope>
    <source>
        <strain evidence="3 4">NST_G2</strain>
    </source>
</reference>
<dbReference type="GO" id="GO:0060271">
    <property type="term" value="P:cilium assembly"/>
    <property type="evidence" value="ECO:0007669"/>
    <property type="project" value="TreeGrafter"/>
</dbReference>
<dbReference type="EMBL" id="UYSU01032423">
    <property type="protein sequence ID" value="VDL89471.1"/>
    <property type="molecule type" value="Genomic_DNA"/>
</dbReference>
<dbReference type="STRING" id="70667.A0A183SFT8"/>
<evidence type="ECO:0000256" key="1">
    <source>
        <dbReference type="ARBA" id="ARBA00022737"/>
    </source>
</evidence>